<reference evidence="3" key="1">
    <citation type="journal article" date="2020" name="Nature">
        <title>Giant virus diversity and host interactions through global metagenomics.</title>
        <authorList>
            <person name="Schulz F."/>
            <person name="Roux S."/>
            <person name="Paez-Espino D."/>
            <person name="Jungbluth S."/>
            <person name="Walsh D.A."/>
            <person name="Denef V.J."/>
            <person name="McMahon K.D."/>
            <person name="Konstantinidis K.T."/>
            <person name="Eloe-Fadrosh E.A."/>
            <person name="Kyrpides N.C."/>
            <person name="Woyke T."/>
        </authorList>
    </citation>
    <scope>NUCLEOTIDE SEQUENCE</scope>
    <source>
        <strain evidence="3">GVMAG-M-3300009161-52</strain>
    </source>
</reference>
<dbReference type="AlphaFoldDB" id="A0A6C0EXY5"/>
<dbReference type="GO" id="GO:0006515">
    <property type="term" value="P:protein quality control for misfolded or incompletely synthesized proteins"/>
    <property type="evidence" value="ECO:0007669"/>
    <property type="project" value="TreeGrafter"/>
</dbReference>
<dbReference type="GO" id="GO:0004176">
    <property type="term" value="F:ATP-dependent peptidase activity"/>
    <property type="evidence" value="ECO:0007669"/>
    <property type="project" value="InterPro"/>
</dbReference>
<feature type="region of interest" description="Disordered" evidence="2">
    <location>
        <begin position="1"/>
        <end position="80"/>
    </location>
</feature>
<dbReference type="GO" id="GO:0051117">
    <property type="term" value="F:ATPase binding"/>
    <property type="evidence" value="ECO:0007669"/>
    <property type="project" value="TreeGrafter"/>
</dbReference>
<dbReference type="InterPro" id="IPR001907">
    <property type="entry name" value="ClpP"/>
</dbReference>
<dbReference type="PRINTS" id="PR00127">
    <property type="entry name" value="CLPPROTEASEP"/>
</dbReference>
<protein>
    <recommendedName>
        <fullName evidence="4">Protease</fullName>
    </recommendedName>
</protein>
<dbReference type="SUPFAM" id="SSF52096">
    <property type="entry name" value="ClpP/crotonase"/>
    <property type="match status" value="1"/>
</dbReference>
<dbReference type="Pfam" id="PF00574">
    <property type="entry name" value="CLP_protease"/>
    <property type="match status" value="1"/>
</dbReference>
<comment type="similarity">
    <text evidence="1">Belongs to the peptidase S14 family.</text>
</comment>
<sequence length="275" mass="30403">MYSPSLSKTMNYSSSSSSYDLRGNSNTNSNNNSSNKRKRGGGSRMPPIHPLPLPGFGGPATGGDDDEEDDGEGPMPFKFPRFFGNDHSSDVYTNKNHIYFKTGVCKESIDKLSTEIDNLNTKLSNLEKRASLGTFTPKPIYLHITTNGGDLLAGFFGYDKIKDSKIPIRTIIEGSVASAGSLLSMAGSHRYMTANSHLLIHQLRTGIIGTYEELVDEKNNCNQFMSRLVNLYKENSNGKLSKTKIKEILKRDIFWDAKTAIANGLVDEVWKGNME</sequence>
<evidence type="ECO:0008006" key="4">
    <source>
        <dbReference type="Google" id="ProtNLM"/>
    </source>
</evidence>
<dbReference type="PANTHER" id="PTHR10381:SF11">
    <property type="entry name" value="ATP-DEPENDENT CLP PROTEASE PROTEOLYTIC SUBUNIT, MITOCHONDRIAL"/>
    <property type="match status" value="1"/>
</dbReference>
<dbReference type="EMBL" id="MN738979">
    <property type="protein sequence ID" value="QHT33868.1"/>
    <property type="molecule type" value="Genomic_DNA"/>
</dbReference>
<feature type="compositionally biased region" description="Low complexity" evidence="2">
    <location>
        <begin position="13"/>
        <end position="34"/>
    </location>
</feature>
<dbReference type="InterPro" id="IPR029045">
    <property type="entry name" value="ClpP/crotonase-like_dom_sf"/>
</dbReference>
<feature type="compositionally biased region" description="Acidic residues" evidence="2">
    <location>
        <begin position="63"/>
        <end position="72"/>
    </location>
</feature>
<dbReference type="PANTHER" id="PTHR10381">
    <property type="entry name" value="ATP-DEPENDENT CLP PROTEASE PROTEOLYTIC SUBUNIT"/>
    <property type="match status" value="1"/>
</dbReference>
<accession>A0A6C0EXY5</accession>
<dbReference type="InterPro" id="IPR023562">
    <property type="entry name" value="ClpP/TepA"/>
</dbReference>
<evidence type="ECO:0000256" key="2">
    <source>
        <dbReference type="SAM" id="MobiDB-lite"/>
    </source>
</evidence>
<dbReference type="GO" id="GO:0004252">
    <property type="term" value="F:serine-type endopeptidase activity"/>
    <property type="evidence" value="ECO:0007669"/>
    <property type="project" value="InterPro"/>
</dbReference>
<feature type="compositionally biased region" description="Polar residues" evidence="2">
    <location>
        <begin position="1"/>
        <end position="12"/>
    </location>
</feature>
<organism evidence="3">
    <name type="scientific">viral metagenome</name>
    <dbReference type="NCBI Taxonomy" id="1070528"/>
    <lineage>
        <taxon>unclassified sequences</taxon>
        <taxon>metagenomes</taxon>
        <taxon>organismal metagenomes</taxon>
    </lineage>
</organism>
<evidence type="ECO:0000256" key="1">
    <source>
        <dbReference type="ARBA" id="ARBA00007039"/>
    </source>
</evidence>
<dbReference type="Gene3D" id="3.90.226.10">
    <property type="entry name" value="2-enoyl-CoA Hydratase, Chain A, domain 1"/>
    <property type="match status" value="1"/>
</dbReference>
<evidence type="ECO:0000313" key="3">
    <source>
        <dbReference type="EMBL" id="QHT33868.1"/>
    </source>
</evidence>
<name>A0A6C0EXY5_9ZZZZ</name>
<proteinExistence type="inferred from homology"/>
<dbReference type="GO" id="GO:0009368">
    <property type="term" value="C:endopeptidase Clp complex"/>
    <property type="evidence" value="ECO:0007669"/>
    <property type="project" value="TreeGrafter"/>
</dbReference>